<dbReference type="InterPro" id="IPR003370">
    <property type="entry name" value="Chromate_transpt"/>
</dbReference>
<evidence type="ECO:0000256" key="6">
    <source>
        <dbReference type="ARBA" id="ARBA00023136"/>
    </source>
</evidence>
<accession>A0A7C5RJ64</accession>
<comment type="caution">
    <text evidence="8">The sequence shown here is derived from an EMBL/GenBank/DDBJ whole genome shotgun (WGS) entry which is preliminary data.</text>
</comment>
<dbReference type="InterPro" id="IPR052518">
    <property type="entry name" value="CHR_Transporter"/>
</dbReference>
<comment type="similarity">
    <text evidence="2">Belongs to the chromate ion transporter (CHR) (TC 2.A.51) family.</text>
</comment>
<evidence type="ECO:0000256" key="5">
    <source>
        <dbReference type="ARBA" id="ARBA00022989"/>
    </source>
</evidence>
<keyword evidence="6 7" id="KW-0472">Membrane</keyword>
<feature type="transmembrane region" description="Helical" evidence="7">
    <location>
        <begin position="70"/>
        <end position="95"/>
    </location>
</feature>
<dbReference type="PANTHER" id="PTHR43663">
    <property type="entry name" value="CHROMATE TRANSPORT PROTEIN-RELATED"/>
    <property type="match status" value="1"/>
</dbReference>
<dbReference type="GO" id="GO:0015109">
    <property type="term" value="F:chromate transmembrane transporter activity"/>
    <property type="evidence" value="ECO:0007669"/>
    <property type="project" value="InterPro"/>
</dbReference>
<keyword evidence="3" id="KW-1003">Cell membrane</keyword>
<evidence type="ECO:0000313" key="8">
    <source>
        <dbReference type="EMBL" id="HGU41003.1"/>
    </source>
</evidence>
<evidence type="ECO:0000256" key="3">
    <source>
        <dbReference type="ARBA" id="ARBA00022475"/>
    </source>
</evidence>
<feature type="transmembrane region" description="Helical" evidence="7">
    <location>
        <begin position="140"/>
        <end position="172"/>
    </location>
</feature>
<dbReference type="PANTHER" id="PTHR43663:SF1">
    <property type="entry name" value="CHROMATE TRANSPORTER"/>
    <property type="match status" value="1"/>
</dbReference>
<evidence type="ECO:0000256" key="2">
    <source>
        <dbReference type="ARBA" id="ARBA00005262"/>
    </source>
</evidence>
<protein>
    <submittedName>
        <fullName evidence="8">Chromate transporter</fullName>
    </submittedName>
</protein>
<keyword evidence="4 7" id="KW-0812">Transmembrane</keyword>
<evidence type="ECO:0000256" key="4">
    <source>
        <dbReference type="ARBA" id="ARBA00022692"/>
    </source>
</evidence>
<gene>
    <name evidence="8" type="ORF">ENT77_07380</name>
</gene>
<reference evidence="8" key="1">
    <citation type="journal article" date="2020" name="mSystems">
        <title>Genome- and Community-Level Interaction Insights into Carbon Utilization and Element Cycling Functions of Hydrothermarchaeota in Hydrothermal Sediment.</title>
        <authorList>
            <person name="Zhou Z."/>
            <person name="Liu Y."/>
            <person name="Xu W."/>
            <person name="Pan J."/>
            <person name="Luo Z.H."/>
            <person name="Li M."/>
        </authorList>
    </citation>
    <scope>NUCLEOTIDE SEQUENCE [LARGE SCALE GENOMIC DNA]</scope>
    <source>
        <strain evidence="8">SpSt-609</strain>
    </source>
</reference>
<name>A0A7C5RJ64_9BACT</name>
<proteinExistence type="inferred from homology"/>
<dbReference type="Pfam" id="PF02417">
    <property type="entry name" value="Chromate_transp"/>
    <property type="match status" value="1"/>
</dbReference>
<evidence type="ECO:0000256" key="7">
    <source>
        <dbReference type="SAM" id="Phobius"/>
    </source>
</evidence>
<feature type="transmembrane region" description="Helical" evidence="7">
    <location>
        <begin position="116"/>
        <end position="134"/>
    </location>
</feature>
<sequence>MGLLRLVNAFLQVGAVSFGGGYSVIKTIGHYVVDVNKWLTLDEFNEIVAISQTTPGPIGINSATYVGFKVAGYLGAFLATFSVIVVPVLLSVLVYRFYLKKKDSELITLMLTKLRPVVLAMIAAASVGFLRTAFENLFGLVATILSFAALQLFRVDTLTLMLAFGLFGFLFLR</sequence>
<organism evidence="8">
    <name type="scientific">Fervidobacterium thailandense</name>
    <dbReference type="NCBI Taxonomy" id="1008305"/>
    <lineage>
        <taxon>Bacteria</taxon>
        <taxon>Thermotogati</taxon>
        <taxon>Thermotogota</taxon>
        <taxon>Thermotogae</taxon>
        <taxon>Thermotogales</taxon>
        <taxon>Fervidobacteriaceae</taxon>
        <taxon>Fervidobacterium</taxon>
    </lineage>
</organism>
<comment type="subcellular location">
    <subcellularLocation>
        <location evidence="1">Cell membrane</location>
        <topology evidence="1">Multi-pass membrane protein</topology>
    </subcellularLocation>
</comment>
<dbReference type="AlphaFoldDB" id="A0A7C5RJ64"/>
<keyword evidence="5 7" id="KW-1133">Transmembrane helix</keyword>
<dbReference type="GO" id="GO:0005886">
    <property type="term" value="C:plasma membrane"/>
    <property type="evidence" value="ECO:0007669"/>
    <property type="project" value="UniProtKB-SubCell"/>
</dbReference>
<evidence type="ECO:0000256" key="1">
    <source>
        <dbReference type="ARBA" id="ARBA00004651"/>
    </source>
</evidence>
<dbReference type="EMBL" id="DSZY01000031">
    <property type="protein sequence ID" value="HGU41003.1"/>
    <property type="molecule type" value="Genomic_DNA"/>
</dbReference>